<feature type="domain" description="Transcriptional regulator HTH-type FeoC" evidence="1">
    <location>
        <begin position="2"/>
        <end position="67"/>
    </location>
</feature>
<dbReference type="InterPro" id="IPR036390">
    <property type="entry name" value="WH_DNA-bd_sf"/>
</dbReference>
<dbReference type="SUPFAM" id="SSF46785">
    <property type="entry name" value="Winged helix' DNA-binding domain"/>
    <property type="match status" value="1"/>
</dbReference>
<dbReference type="EMBL" id="LN554846">
    <property type="protein sequence ID" value="CED70894.1"/>
    <property type="molecule type" value="Genomic_DNA"/>
</dbReference>
<dbReference type="KEGG" id="awd:AWOD_I_0801"/>
<dbReference type="Gene3D" id="1.10.10.10">
    <property type="entry name" value="Winged helix-like DNA-binding domain superfamily/Winged helix DNA-binding domain"/>
    <property type="match status" value="1"/>
</dbReference>
<gene>
    <name evidence="2" type="ORF">AWOD_I_0801</name>
</gene>
<organism evidence="2 3">
    <name type="scientific">Aliivibrio wodanis</name>
    <dbReference type="NCBI Taxonomy" id="80852"/>
    <lineage>
        <taxon>Bacteria</taxon>
        <taxon>Pseudomonadati</taxon>
        <taxon>Pseudomonadota</taxon>
        <taxon>Gammaproteobacteria</taxon>
        <taxon>Vibrionales</taxon>
        <taxon>Vibrionaceae</taxon>
        <taxon>Aliivibrio</taxon>
    </lineage>
</organism>
<keyword evidence="3" id="KW-1185">Reference proteome</keyword>
<name>A0A090KH29_9GAMM</name>
<evidence type="ECO:0000259" key="1">
    <source>
        <dbReference type="Pfam" id="PF09012"/>
    </source>
</evidence>
<dbReference type="Pfam" id="PF09012">
    <property type="entry name" value="FeoC"/>
    <property type="match status" value="1"/>
</dbReference>
<dbReference type="STRING" id="80852.AWOD_I_0801"/>
<dbReference type="OrthoDB" id="467062at2"/>
<evidence type="ECO:0000313" key="2">
    <source>
        <dbReference type="EMBL" id="CED70894.1"/>
    </source>
</evidence>
<proteinExistence type="predicted"/>
<dbReference type="InterPro" id="IPR015102">
    <property type="entry name" value="Tscrpt_reg_HTH_FeoC"/>
</dbReference>
<reference evidence="3" key="1">
    <citation type="submission" date="2014-09" db="EMBL/GenBank/DDBJ databases">
        <authorList>
            <person name="Hjerde E."/>
        </authorList>
    </citation>
    <scope>NUCLEOTIDE SEQUENCE [LARGE SCALE GENOMIC DNA]</scope>
    <source>
        <strain evidence="3">06/09/139</strain>
    </source>
</reference>
<dbReference type="AlphaFoldDB" id="A0A090KH29"/>
<accession>A0A090KH29</accession>
<dbReference type="HOGENOM" id="CLU_171661_1_1_6"/>
<sequence length="80" mass="9523">MILTELKQYIDEQGRVERITLAKKFSMSEDGVDAMLELWVKKGKLTRELIGCDKTQCCQEAERVWYRPVYKDELMTTYIR</sequence>
<dbReference type="InterPro" id="IPR036388">
    <property type="entry name" value="WH-like_DNA-bd_sf"/>
</dbReference>
<dbReference type="Proteomes" id="UP000032427">
    <property type="component" value="Chromosome 1"/>
</dbReference>
<evidence type="ECO:0000313" key="3">
    <source>
        <dbReference type="Proteomes" id="UP000032427"/>
    </source>
</evidence>
<protein>
    <submittedName>
        <fullName evidence="2">Putative ferrous iron transport protein</fullName>
    </submittedName>
</protein>
<dbReference type="PATRIC" id="fig|80852.17.peg.814"/>